<sequence>MKTPSHTVIIGAGHSGGTVAHQLRQLGYEGQITLIGDEGRSPYQRPPLSKAWLKGTVDAEDLALRPDTYYTENLISCLLDDSARQIDRARRVVILQSGRSLEYDHLVIATGAKARKLETEFANGIVYLRNMSDALSLKTLLAREKPRVAILGGGFIGLEVAATASHLGAEVTVIERESRILNRVASQAISDAITHAHQAAGVRILVEQNVERLEYRGQHIASVVLEDGTRVDCDLLLIGIGATPNDDIARDSGLACDQGIIVDLNAQTSDPAIFAIGDVTRTRLPDGQLLPRLESVGNALEQARKVAATLTEKPLPKDEAPWFWSDQYELKLQMVGLRPADSEVIVRKAHDGIGMSVFHVKDGKLKAAETINSTKDFLISKRAISTGQFVDKDALRNEQRPTAEAFNS</sequence>
<feature type="domain" description="Reductase C-terminal" evidence="6">
    <location>
        <begin position="322"/>
        <end position="402"/>
    </location>
</feature>
<dbReference type="SUPFAM" id="SSF51905">
    <property type="entry name" value="FAD/NAD(P)-binding domain"/>
    <property type="match status" value="1"/>
</dbReference>
<dbReference type="Gene3D" id="3.50.50.60">
    <property type="entry name" value="FAD/NAD(P)-binding domain"/>
    <property type="match status" value="2"/>
</dbReference>
<dbReference type="Pfam" id="PF07992">
    <property type="entry name" value="Pyr_redox_2"/>
    <property type="match status" value="1"/>
</dbReference>
<dbReference type="GO" id="GO:0005737">
    <property type="term" value="C:cytoplasm"/>
    <property type="evidence" value="ECO:0007669"/>
    <property type="project" value="TreeGrafter"/>
</dbReference>
<name>A0A5E7A2U8_PSEFL</name>
<dbReference type="PANTHER" id="PTHR43557">
    <property type="entry name" value="APOPTOSIS-INDUCING FACTOR 1"/>
    <property type="match status" value="1"/>
</dbReference>
<accession>A0A5E7A2U8</accession>
<evidence type="ECO:0000256" key="3">
    <source>
        <dbReference type="ARBA" id="ARBA00022827"/>
    </source>
</evidence>
<organism evidence="7 8">
    <name type="scientific">Pseudomonas fluorescens</name>
    <dbReference type="NCBI Taxonomy" id="294"/>
    <lineage>
        <taxon>Bacteria</taxon>
        <taxon>Pseudomonadati</taxon>
        <taxon>Pseudomonadota</taxon>
        <taxon>Gammaproteobacteria</taxon>
        <taxon>Pseudomonadales</taxon>
        <taxon>Pseudomonadaceae</taxon>
        <taxon>Pseudomonas</taxon>
    </lineage>
</organism>
<evidence type="ECO:0000256" key="4">
    <source>
        <dbReference type="ARBA" id="ARBA00023002"/>
    </source>
</evidence>
<gene>
    <name evidence="7" type="primary">camA</name>
    <name evidence="7" type="ORF">PS710_00564</name>
</gene>
<dbReference type="PANTHER" id="PTHR43557:SF2">
    <property type="entry name" value="RIESKE DOMAIN-CONTAINING PROTEIN-RELATED"/>
    <property type="match status" value="1"/>
</dbReference>
<evidence type="ECO:0000259" key="5">
    <source>
        <dbReference type="Pfam" id="PF07992"/>
    </source>
</evidence>
<keyword evidence="3" id="KW-0274">FAD</keyword>
<dbReference type="Proteomes" id="UP000381093">
    <property type="component" value="Unassembled WGS sequence"/>
</dbReference>
<proteinExistence type="predicted"/>
<dbReference type="EMBL" id="CABVHW010000001">
    <property type="protein sequence ID" value="VVN73086.1"/>
    <property type="molecule type" value="Genomic_DNA"/>
</dbReference>
<dbReference type="InterPro" id="IPR023753">
    <property type="entry name" value="FAD/NAD-binding_dom"/>
</dbReference>
<dbReference type="InterPro" id="IPR036188">
    <property type="entry name" value="FAD/NAD-bd_sf"/>
</dbReference>
<evidence type="ECO:0000313" key="7">
    <source>
        <dbReference type="EMBL" id="VVN73086.1"/>
    </source>
</evidence>
<reference evidence="7 8" key="1">
    <citation type="submission" date="2019-09" db="EMBL/GenBank/DDBJ databases">
        <authorList>
            <person name="Chandra G."/>
            <person name="Truman W A."/>
        </authorList>
    </citation>
    <scope>NUCLEOTIDE SEQUENCE [LARGE SCALE GENOMIC DNA]</scope>
    <source>
        <strain evidence="7">PS710</strain>
    </source>
</reference>
<dbReference type="Pfam" id="PF14759">
    <property type="entry name" value="Reductase_C"/>
    <property type="match status" value="1"/>
</dbReference>
<dbReference type="InterPro" id="IPR028202">
    <property type="entry name" value="Reductase_C"/>
</dbReference>
<dbReference type="EC" id="1.18.1.5" evidence="7"/>
<keyword evidence="2" id="KW-0285">Flavoprotein</keyword>
<protein>
    <submittedName>
        <fullName evidence="7">Putidaredoxin reductase CamA</fullName>
        <ecNumber evidence="7">1.18.1.5</ecNumber>
    </submittedName>
</protein>
<dbReference type="SUPFAM" id="SSF55424">
    <property type="entry name" value="FAD/NAD-linked reductases, dimerisation (C-terminal) domain"/>
    <property type="match status" value="1"/>
</dbReference>
<evidence type="ECO:0000259" key="6">
    <source>
        <dbReference type="Pfam" id="PF14759"/>
    </source>
</evidence>
<dbReference type="GO" id="GO:0016651">
    <property type="term" value="F:oxidoreductase activity, acting on NAD(P)H"/>
    <property type="evidence" value="ECO:0007669"/>
    <property type="project" value="TreeGrafter"/>
</dbReference>
<dbReference type="RefSeq" id="WP_150763072.1">
    <property type="nucleotide sequence ID" value="NZ_CABVHW010000001.1"/>
</dbReference>
<dbReference type="PRINTS" id="PR00411">
    <property type="entry name" value="PNDRDTASEI"/>
</dbReference>
<evidence type="ECO:0000313" key="8">
    <source>
        <dbReference type="Proteomes" id="UP000381093"/>
    </source>
</evidence>
<keyword evidence="4 7" id="KW-0560">Oxidoreductase</keyword>
<evidence type="ECO:0000256" key="1">
    <source>
        <dbReference type="ARBA" id="ARBA00001974"/>
    </source>
</evidence>
<evidence type="ECO:0000256" key="2">
    <source>
        <dbReference type="ARBA" id="ARBA00022630"/>
    </source>
</evidence>
<dbReference type="InterPro" id="IPR050446">
    <property type="entry name" value="FAD-oxidoreductase/Apoptosis"/>
</dbReference>
<comment type="cofactor">
    <cofactor evidence="1">
        <name>FAD</name>
        <dbReference type="ChEBI" id="CHEBI:57692"/>
    </cofactor>
</comment>
<dbReference type="PRINTS" id="PR00368">
    <property type="entry name" value="FADPNR"/>
</dbReference>
<dbReference type="Gene3D" id="3.30.390.30">
    <property type="match status" value="1"/>
</dbReference>
<feature type="domain" description="FAD/NAD(P)-binding" evidence="5">
    <location>
        <begin position="6"/>
        <end position="303"/>
    </location>
</feature>
<dbReference type="InterPro" id="IPR016156">
    <property type="entry name" value="FAD/NAD-linked_Rdtase_dimer_sf"/>
</dbReference>
<dbReference type="AlphaFoldDB" id="A0A5E7A2U8"/>